<sequence>MEKSNWEQVREIYIEGLATRNATFQTEAPCWESWDAGHHKVGRFVAVTDGKVVCWCALTPISSRTVYRGVAEVSIYISKKYSNKGVGSQLMHTLIRDSEAQGF</sequence>
<dbReference type="Proteomes" id="UP000297014">
    <property type="component" value="Unassembled WGS sequence"/>
</dbReference>
<dbReference type="SUPFAM" id="SSF55729">
    <property type="entry name" value="Acyl-CoA N-acyltransferases (Nat)"/>
    <property type="match status" value="1"/>
</dbReference>
<proteinExistence type="predicted"/>
<evidence type="ECO:0000259" key="1">
    <source>
        <dbReference type="PROSITE" id="PS51186"/>
    </source>
</evidence>
<organism evidence="2 3">
    <name type="scientific">Alkalihalobacillus alcalophilus ATCC 27647 = CGMCC 1.3604</name>
    <dbReference type="NCBI Taxonomy" id="1218173"/>
    <lineage>
        <taxon>Bacteria</taxon>
        <taxon>Bacillati</taxon>
        <taxon>Bacillota</taxon>
        <taxon>Bacilli</taxon>
        <taxon>Bacillales</taxon>
        <taxon>Bacillaceae</taxon>
        <taxon>Alkalihalobacillus</taxon>
    </lineage>
</organism>
<dbReference type="InterPro" id="IPR000182">
    <property type="entry name" value="GNAT_dom"/>
</dbReference>
<comment type="caution">
    <text evidence="2">The sequence shown here is derived from an EMBL/GenBank/DDBJ whole genome shotgun (WGS) entry which is preliminary data.</text>
</comment>
<evidence type="ECO:0000313" key="3">
    <source>
        <dbReference type="Proteomes" id="UP000297014"/>
    </source>
</evidence>
<dbReference type="Gene3D" id="3.40.630.30">
    <property type="match status" value="1"/>
</dbReference>
<accession>A0A4S4K151</accession>
<dbReference type="Pfam" id="PF00583">
    <property type="entry name" value="Acetyltransf_1"/>
    <property type="match status" value="1"/>
</dbReference>
<dbReference type="PROSITE" id="PS51186">
    <property type="entry name" value="GNAT"/>
    <property type="match status" value="1"/>
</dbReference>
<dbReference type="InterPro" id="IPR016181">
    <property type="entry name" value="Acyl_CoA_acyltransferase"/>
</dbReference>
<feature type="domain" description="N-acetyltransferase" evidence="1">
    <location>
        <begin position="1"/>
        <end position="103"/>
    </location>
</feature>
<dbReference type="EMBL" id="JALP01000077">
    <property type="protein sequence ID" value="THG91338.1"/>
    <property type="molecule type" value="Genomic_DNA"/>
</dbReference>
<name>A0A4S4K151_ALKAL</name>
<dbReference type="CDD" id="cd04301">
    <property type="entry name" value="NAT_SF"/>
    <property type="match status" value="1"/>
</dbReference>
<protein>
    <recommendedName>
        <fullName evidence="1">N-acetyltransferase domain-containing protein</fullName>
    </recommendedName>
</protein>
<dbReference type="RefSeq" id="WP_004427170.1">
    <property type="nucleotide sequence ID" value="NZ_ALPT02000036.1"/>
</dbReference>
<dbReference type="GO" id="GO:0016747">
    <property type="term" value="F:acyltransferase activity, transferring groups other than amino-acyl groups"/>
    <property type="evidence" value="ECO:0007669"/>
    <property type="project" value="InterPro"/>
</dbReference>
<gene>
    <name evidence="2" type="ORF">AJ85_05545</name>
</gene>
<dbReference type="AlphaFoldDB" id="A0A4S4K151"/>
<evidence type="ECO:0000313" key="2">
    <source>
        <dbReference type="EMBL" id="THG91338.1"/>
    </source>
</evidence>
<reference evidence="2 3" key="1">
    <citation type="submission" date="2014-01" db="EMBL/GenBank/DDBJ databases">
        <title>Draft genome sequencing of Bacillus alcalophilus CGMCC 1.3604.</title>
        <authorList>
            <person name="Yang J."/>
            <person name="Diao L."/>
            <person name="Yang S."/>
        </authorList>
    </citation>
    <scope>NUCLEOTIDE SEQUENCE [LARGE SCALE GENOMIC DNA]</scope>
    <source>
        <strain evidence="2 3">CGMCC 1.3604</strain>
    </source>
</reference>